<dbReference type="InterPro" id="IPR006108">
    <property type="entry name" value="3HC_DH_C"/>
</dbReference>
<dbReference type="GeneID" id="55998261"/>
<accession>A0A7H8RCU2</accession>
<sequence>MSNSSNHELRIAVIGSGTIGLSFAALHLSHPSKATQVVIYDPRPDLKEYIESTLPNYLDSSLSSLSSLLDSNRLVIGSSLPSAVEAADIIQEQGPENVAFKQSIWPQIEKAAPATALFWSSTSGIPASVQGADMQEPARLLIVHPFNPPHIMPVLEVVPSGGANGSLASKPYIERTVEYWKALNRLPVILQEEVTGFVANRLSFALLREAVHLVNSGVVTAEEVDRIVEESMGPRWAVKGPFWSYHAGGGKEKGLKGFLEKIGDTVQACWDDAGTPSLQRDGNGPSAWERSPYQLPLPTALQLLTFIPSVDLVYDCSSAHMSQWEASNDLEGAAGANDDFDSHAPGPSQAFAPLKEQHDDGYYAGGGGQDAYVGDDTCRNCGQPGHFARECPEPRKGGGACFNCGEEGHNKADCPNPRVFKGTCRICNEEGHPAMECPQRAPDVCKNCRKEGHKTSECKDNRSFDLNDVPDKTPQEAWAGLKKADEERDLDDFRDAFKVYAKAEPAVTFVDIEKKLRAENANVYLIALEKQKEGFESYTLIDLQGKLDCTYVVSFFFSAKPQRVSFKERWPESPEQNLERLEDAGFAYDRMIPKCGNCGELGHGSRGCKKEREEIVRMTVTCVVCNEAGHRARDCTQERKSKFGCRNCGAEDHKAAECTEPRSMEGVECRRCNEMGHFAKDCPSAPAQFAKACRKCGAEGHISRECTEEQNMDLIVCKNCDATGHYSRDCPKPRDYSRVKCNNCGKMGHTVKRCSQPVAEEDTTMIAGEEDAEVAPPPAASGTWGNGDAGDGW</sequence>
<dbReference type="SUPFAM" id="SSF48179">
    <property type="entry name" value="6-phosphogluconate dehydrogenase C-terminal domain-like"/>
    <property type="match status" value="1"/>
</dbReference>
<dbReference type="GO" id="GO:0070403">
    <property type="term" value="F:NAD+ binding"/>
    <property type="evidence" value="ECO:0007669"/>
    <property type="project" value="InterPro"/>
</dbReference>
<dbReference type="Gene3D" id="3.40.50.720">
    <property type="entry name" value="NAD(P)-binding Rossmann-like Domain"/>
    <property type="match status" value="1"/>
</dbReference>
<feature type="region of interest" description="Disordered" evidence="4">
    <location>
        <begin position="772"/>
        <end position="793"/>
    </location>
</feature>
<dbReference type="PANTHER" id="PTHR48075">
    <property type="entry name" value="3-HYDROXYACYL-COA DEHYDROGENASE FAMILY PROTEIN"/>
    <property type="match status" value="1"/>
</dbReference>
<keyword evidence="7" id="KW-1185">Reference proteome</keyword>
<comment type="similarity">
    <text evidence="1">Belongs to the 3-hydroxyacyl-CoA dehydrogenase family.</text>
</comment>
<feature type="domain" description="CCHC-type" evidence="5">
    <location>
        <begin position="594"/>
        <end position="610"/>
    </location>
</feature>
<dbReference type="InterPro" id="IPR006176">
    <property type="entry name" value="3-OHacyl-CoA_DH_NAD-bd"/>
</dbReference>
<dbReference type="SMART" id="SM00343">
    <property type="entry name" value="ZnF_C2HC"/>
    <property type="match status" value="11"/>
</dbReference>
<evidence type="ECO:0000256" key="4">
    <source>
        <dbReference type="SAM" id="MobiDB-lite"/>
    </source>
</evidence>
<keyword evidence="2" id="KW-0560">Oxidoreductase</keyword>
<evidence type="ECO:0000256" key="3">
    <source>
        <dbReference type="PROSITE-ProRule" id="PRU00047"/>
    </source>
</evidence>
<organism evidence="6 7">
    <name type="scientific">Talaromyces rugulosus</name>
    <name type="common">Penicillium rugulosum</name>
    <dbReference type="NCBI Taxonomy" id="121627"/>
    <lineage>
        <taxon>Eukaryota</taxon>
        <taxon>Fungi</taxon>
        <taxon>Dikarya</taxon>
        <taxon>Ascomycota</taxon>
        <taxon>Pezizomycotina</taxon>
        <taxon>Eurotiomycetes</taxon>
        <taxon>Eurotiomycetidae</taxon>
        <taxon>Eurotiales</taxon>
        <taxon>Trichocomaceae</taxon>
        <taxon>Talaromyces</taxon>
        <taxon>Talaromyces sect. Islandici</taxon>
    </lineage>
</organism>
<dbReference type="Pfam" id="PF02737">
    <property type="entry name" value="3HCDH_N"/>
    <property type="match status" value="1"/>
</dbReference>
<evidence type="ECO:0000256" key="2">
    <source>
        <dbReference type="ARBA" id="ARBA00023002"/>
    </source>
</evidence>
<feature type="domain" description="CCHC-type" evidence="5">
    <location>
        <begin position="693"/>
        <end position="708"/>
    </location>
</feature>
<dbReference type="PROSITE" id="PS00067">
    <property type="entry name" value="3HCDH"/>
    <property type="match status" value="1"/>
</dbReference>
<feature type="domain" description="CCHC-type" evidence="5">
    <location>
        <begin position="378"/>
        <end position="393"/>
    </location>
</feature>
<dbReference type="AlphaFoldDB" id="A0A7H8RCU2"/>
<dbReference type="GO" id="GO:0003676">
    <property type="term" value="F:nucleic acid binding"/>
    <property type="evidence" value="ECO:0007669"/>
    <property type="project" value="InterPro"/>
</dbReference>
<dbReference type="InterPro" id="IPR036875">
    <property type="entry name" value="Znf_CCHC_sf"/>
</dbReference>
<dbReference type="GO" id="GO:0008270">
    <property type="term" value="F:zinc ion binding"/>
    <property type="evidence" value="ECO:0007669"/>
    <property type="project" value="UniProtKB-KW"/>
</dbReference>
<keyword evidence="3" id="KW-0862">Zinc</keyword>
<dbReference type="Pfam" id="PF00098">
    <property type="entry name" value="zf-CCHC"/>
    <property type="match status" value="8"/>
</dbReference>
<dbReference type="SUPFAM" id="SSF57756">
    <property type="entry name" value="Retrovirus zinc finger-like domains"/>
    <property type="match status" value="5"/>
</dbReference>
<dbReference type="GO" id="GO:0006631">
    <property type="term" value="P:fatty acid metabolic process"/>
    <property type="evidence" value="ECO:0007669"/>
    <property type="project" value="InterPro"/>
</dbReference>
<feature type="domain" description="CCHC-type" evidence="5">
    <location>
        <begin position="622"/>
        <end position="637"/>
    </location>
</feature>
<reference evidence="7" key="1">
    <citation type="submission" date="2020-06" db="EMBL/GenBank/DDBJ databases">
        <title>A chromosome-scale genome assembly of Talaromyces rugulosus W13939.</title>
        <authorList>
            <person name="Wang B."/>
            <person name="Guo L."/>
            <person name="Ye K."/>
            <person name="Wang L."/>
        </authorList>
    </citation>
    <scope>NUCLEOTIDE SEQUENCE [LARGE SCALE GENOMIC DNA]</scope>
    <source>
        <strain evidence="7">W13939</strain>
    </source>
</reference>
<dbReference type="OrthoDB" id="8026949at2759"/>
<dbReference type="Pfam" id="PF00725">
    <property type="entry name" value="3HCDH"/>
    <property type="match status" value="1"/>
</dbReference>
<feature type="compositionally biased region" description="Gly residues" evidence="4">
    <location>
        <begin position="784"/>
        <end position="793"/>
    </location>
</feature>
<feature type="domain" description="CCHC-type" evidence="5">
    <location>
        <begin position="669"/>
        <end position="684"/>
    </location>
</feature>
<dbReference type="InterPro" id="IPR008927">
    <property type="entry name" value="6-PGluconate_DH-like_C_sf"/>
</dbReference>
<dbReference type="KEGG" id="trg:TRUGW13939_10782"/>
<evidence type="ECO:0000313" key="7">
    <source>
        <dbReference type="Proteomes" id="UP000509510"/>
    </source>
</evidence>
<dbReference type="Gene3D" id="1.10.1040.10">
    <property type="entry name" value="N-(1-d-carboxylethyl)-l-norvaline Dehydrogenase, domain 2"/>
    <property type="match status" value="1"/>
</dbReference>
<keyword evidence="3" id="KW-0863">Zinc-finger</keyword>
<evidence type="ECO:0000313" key="6">
    <source>
        <dbReference type="EMBL" id="QKX63611.1"/>
    </source>
</evidence>
<gene>
    <name evidence="6" type="ORF">TRUGW13939_10782</name>
</gene>
<feature type="domain" description="CCHC-type" evidence="5">
    <location>
        <begin position="401"/>
        <end position="416"/>
    </location>
</feature>
<feature type="domain" description="CCHC-type" evidence="5">
    <location>
        <begin position="740"/>
        <end position="756"/>
    </location>
</feature>
<dbReference type="InterPro" id="IPR001878">
    <property type="entry name" value="Znf_CCHC"/>
</dbReference>
<dbReference type="Proteomes" id="UP000509510">
    <property type="component" value="Chromosome VI"/>
</dbReference>
<dbReference type="SUPFAM" id="SSF51735">
    <property type="entry name" value="NAD(P)-binding Rossmann-fold domains"/>
    <property type="match status" value="1"/>
</dbReference>
<dbReference type="InterPro" id="IPR036291">
    <property type="entry name" value="NAD(P)-bd_dom_sf"/>
</dbReference>
<dbReference type="Gene3D" id="4.10.60.10">
    <property type="entry name" value="Zinc finger, CCHC-type"/>
    <property type="match status" value="5"/>
</dbReference>
<protein>
    <recommendedName>
        <fullName evidence="5">CCHC-type domain-containing protein</fullName>
    </recommendedName>
</protein>
<feature type="domain" description="CCHC-type" evidence="5">
    <location>
        <begin position="717"/>
        <end position="732"/>
    </location>
</feature>
<dbReference type="InterPro" id="IPR006180">
    <property type="entry name" value="3-OHacyl-CoA_DH_CS"/>
</dbReference>
<dbReference type="RefSeq" id="XP_035349785.1">
    <property type="nucleotide sequence ID" value="XM_035493892.1"/>
</dbReference>
<dbReference type="PANTHER" id="PTHR48075:SF1">
    <property type="entry name" value="LAMBDA-CRYSTALLIN HOMOLOG"/>
    <property type="match status" value="1"/>
</dbReference>
<dbReference type="GO" id="GO:0050104">
    <property type="term" value="F:L-gulonate 3-dehydrogenase activity"/>
    <property type="evidence" value="ECO:0007669"/>
    <property type="project" value="TreeGrafter"/>
</dbReference>
<name>A0A7H8RCU2_TALRU</name>
<dbReference type="EMBL" id="CP055903">
    <property type="protein sequence ID" value="QKX63611.1"/>
    <property type="molecule type" value="Genomic_DNA"/>
</dbReference>
<keyword evidence="3" id="KW-0479">Metal-binding</keyword>
<dbReference type="InterPro" id="IPR013328">
    <property type="entry name" value="6PGD_dom2"/>
</dbReference>
<evidence type="ECO:0000259" key="5">
    <source>
        <dbReference type="PROSITE" id="PS50158"/>
    </source>
</evidence>
<feature type="domain" description="CCHC-type" evidence="5">
    <location>
        <begin position="424"/>
        <end position="439"/>
    </location>
</feature>
<dbReference type="PROSITE" id="PS50158">
    <property type="entry name" value="ZF_CCHC"/>
    <property type="match status" value="9"/>
</dbReference>
<evidence type="ECO:0000256" key="1">
    <source>
        <dbReference type="ARBA" id="ARBA00009463"/>
    </source>
</evidence>
<proteinExistence type="inferred from homology"/>